<dbReference type="PANTHER" id="PTHR43610:SF1">
    <property type="entry name" value="N-ACETYLTRANSFERASE DOMAIN-CONTAINING PROTEIN"/>
    <property type="match status" value="1"/>
</dbReference>
<comment type="caution">
    <text evidence="2">The sequence shown here is derived from an EMBL/GenBank/DDBJ whole genome shotgun (WGS) entry which is preliminary data.</text>
</comment>
<dbReference type="InterPro" id="IPR016181">
    <property type="entry name" value="Acyl_CoA_acyltransferase"/>
</dbReference>
<proteinExistence type="predicted"/>
<sequence length="200" mass="21409">MKLSPVTLRGALVTLEPLTLDHVPALAAAAVKARDAADITSIPLGEAAVTAYVRAAISAFEAGRALPFATLNASGVAVGSTRFGNVEFWSWPDGRTSVTPDALEIGWTWLVPTARRTGLNREAKRLMLSHAFDVLRVKRVTLKTDARNARSRAAILGIGATFEGVLRAHVPAVDGGVRDSAMYSILAAEWPNVKRRLEAR</sequence>
<organism evidence="2 3">
    <name type="scientific">Deinococcus yavapaiensis KR-236</name>
    <dbReference type="NCBI Taxonomy" id="694435"/>
    <lineage>
        <taxon>Bacteria</taxon>
        <taxon>Thermotogati</taxon>
        <taxon>Deinococcota</taxon>
        <taxon>Deinococci</taxon>
        <taxon>Deinococcales</taxon>
        <taxon>Deinococcaceae</taxon>
        <taxon>Deinococcus</taxon>
    </lineage>
</organism>
<accession>A0A318S9A1</accession>
<dbReference type="Gene3D" id="3.40.630.30">
    <property type="match status" value="1"/>
</dbReference>
<dbReference type="InterPro" id="IPR000182">
    <property type="entry name" value="GNAT_dom"/>
</dbReference>
<protein>
    <submittedName>
        <fullName evidence="2">RimJ/RimL family protein N-acetyltransferase</fullName>
    </submittedName>
</protein>
<keyword evidence="2" id="KW-0808">Transferase</keyword>
<dbReference type="AlphaFoldDB" id="A0A318S9A1"/>
<evidence type="ECO:0000259" key="1">
    <source>
        <dbReference type="Pfam" id="PF13302"/>
    </source>
</evidence>
<dbReference type="EMBL" id="QJSX01000010">
    <property type="protein sequence ID" value="PYE53033.1"/>
    <property type="molecule type" value="Genomic_DNA"/>
</dbReference>
<dbReference type="PANTHER" id="PTHR43610">
    <property type="entry name" value="BLL6696 PROTEIN"/>
    <property type="match status" value="1"/>
</dbReference>
<evidence type="ECO:0000313" key="2">
    <source>
        <dbReference type="EMBL" id="PYE53033.1"/>
    </source>
</evidence>
<keyword evidence="3" id="KW-1185">Reference proteome</keyword>
<dbReference type="Proteomes" id="UP000248326">
    <property type="component" value="Unassembled WGS sequence"/>
</dbReference>
<gene>
    <name evidence="2" type="ORF">DES52_11016</name>
</gene>
<reference evidence="2 3" key="1">
    <citation type="submission" date="2018-06" db="EMBL/GenBank/DDBJ databases">
        <title>Genomic Encyclopedia of Type Strains, Phase IV (KMG-IV): sequencing the most valuable type-strain genomes for metagenomic binning, comparative biology and taxonomic classification.</title>
        <authorList>
            <person name="Goeker M."/>
        </authorList>
    </citation>
    <scope>NUCLEOTIDE SEQUENCE [LARGE SCALE GENOMIC DNA]</scope>
    <source>
        <strain evidence="2 3">DSM 18048</strain>
    </source>
</reference>
<dbReference type="SUPFAM" id="SSF55729">
    <property type="entry name" value="Acyl-CoA N-acyltransferases (Nat)"/>
    <property type="match status" value="1"/>
</dbReference>
<evidence type="ECO:0000313" key="3">
    <source>
        <dbReference type="Proteomes" id="UP000248326"/>
    </source>
</evidence>
<dbReference type="GO" id="GO:0016747">
    <property type="term" value="F:acyltransferase activity, transferring groups other than amino-acyl groups"/>
    <property type="evidence" value="ECO:0007669"/>
    <property type="project" value="InterPro"/>
</dbReference>
<dbReference type="RefSeq" id="WP_110887249.1">
    <property type="nucleotide sequence ID" value="NZ_QJSX01000010.1"/>
</dbReference>
<dbReference type="Pfam" id="PF13302">
    <property type="entry name" value="Acetyltransf_3"/>
    <property type="match status" value="1"/>
</dbReference>
<name>A0A318S9A1_9DEIO</name>
<dbReference type="OrthoDB" id="9795199at2"/>
<feature type="domain" description="N-acetyltransferase" evidence="1">
    <location>
        <begin position="13"/>
        <end position="160"/>
    </location>
</feature>